<dbReference type="InterPro" id="IPR038792">
    <property type="entry name" value="CFAP97D1/2"/>
</dbReference>
<evidence type="ECO:0000313" key="4">
    <source>
        <dbReference type="Proteomes" id="UP000678393"/>
    </source>
</evidence>
<sequence>MATKSVDTRMMSDREYDRHLLLHRRRMQTMRPNVDNQPSPHYPHISLGLKRLKTEEQKKAETDRENKLLLKRMTAIMMARSNYPDQDTRKSRSMNGDKRQREQDRITADNRHIAQKIERTMTLICFSYHKERQKLLERLRRSKSKEQSPSRSPLLAKRKQKPVYESDFDSDTENSQGEEDQKDKLPPIKTVGAVRCSS</sequence>
<feature type="compositionally biased region" description="Basic and acidic residues" evidence="2">
    <location>
        <begin position="139"/>
        <end position="148"/>
    </location>
</feature>
<dbReference type="Pfam" id="PF13879">
    <property type="entry name" value="Hmw_CFAP97"/>
    <property type="match status" value="1"/>
</dbReference>
<feature type="compositionally biased region" description="Basic and acidic residues" evidence="2">
    <location>
        <begin position="86"/>
        <end position="112"/>
    </location>
</feature>
<keyword evidence="4" id="KW-1185">Reference proteome</keyword>
<dbReference type="PANTHER" id="PTHR33768">
    <property type="entry name" value="MIP11318P"/>
    <property type="match status" value="1"/>
</dbReference>
<dbReference type="InterPro" id="IPR029488">
    <property type="entry name" value="Hmw/CFAP97"/>
</dbReference>
<name>A0A8S3YK97_9EUPU</name>
<proteinExistence type="inferred from homology"/>
<feature type="region of interest" description="Disordered" evidence="2">
    <location>
        <begin position="139"/>
        <end position="198"/>
    </location>
</feature>
<dbReference type="OrthoDB" id="2163395at2759"/>
<evidence type="ECO:0008006" key="5">
    <source>
        <dbReference type="Google" id="ProtNLM"/>
    </source>
</evidence>
<accession>A0A8S3YK97</accession>
<comment type="caution">
    <text evidence="3">The sequence shown here is derived from an EMBL/GenBank/DDBJ whole genome shotgun (WGS) entry which is preliminary data.</text>
</comment>
<comment type="similarity">
    <text evidence="1">Belongs to the CFAP97 family.</text>
</comment>
<gene>
    <name evidence="3" type="ORF">CUNI_LOCUS1429</name>
</gene>
<dbReference type="Proteomes" id="UP000678393">
    <property type="component" value="Unassembled WGS sequence"/>
</dbReference>
<feature type="compositionally biased region" description="Acidic residues" evidence="2">
    <location>
        <begin position="166"/>
        <end position="178"/>
    </location>
</feature>
<protein>
    <recommendedName>
        <fullName evidence="5">Cilia- and flagella-associated protein 97</fullName>
    </recommendedName>
</protein>
<feature type="region of interest" description="Disordered" evidence="2">
    <location>
        <begin position="79"/>
        <end position="112"/>
    </location>
</feature>
<feature type="non-terminal residue" evidence="3">
    <location>
        <position position="198"/>
    </location>
</feature>
<reference evidence="3" key="1">
    <citation type="submission" date="2021-04" db="EMBL/GenBank/DDBJ databases">
        <authorList>
            <consortium name="Molecular Ecology Group"/>
        </authorList>
    </citation>
    <scope>NUCLEOTIDE SEQUENCE</scope>
</reference>
<organism evidence="3 4">
    <name type="scientific">Candidula unifasciata</name>
    <dbReference type="NCBI Taxonomy" id="100452"/>
    <lineage>
        <taxon>Eukaryota</taxon>
        <taxon>Metazoa</taxon>
        <taxon>Spiralia</taxon>
        <taxon>Lophotrochozoa</taxon>
        <taxon>Mollusca</taxon>
        <taxon>Gastropoda</taxon>
        <taxon>Heterobranchia</taxon>
        <taxon>Euthyneura</taxon>
        <taxon>Panpulmonata</taxon>
        <taxon>Eupulmonata</taxon>
        <taxon>Stylommatophora</taxon>
        <taxon>Helicina</taxon>
        <taxon>Helicoidea</taxon>
        <taxon>Geomitridae</taxon>
        <taxon>Candidula</taxon>
    </lineage>
</organism>
<dbReference type="PANTHER" id="PTHR33768:SF3">
    <property type="entry name" value="MIP11318P"/>
    <property type="match status" value="1"/>
</dbReference>
<dbReference type="AlphaFoldDB" id="A0A8S3YK97"/>
<evidence type="ECO:0000256" key="2">
    <source>
        <dbReference type="SAM" id="MobiDB-lite"/>
    </source>
</evidence>
<evidence type="ECO:0000313" key="3">
    <source>
        <dbReference type="EMBL" id="CAG5115871.1"/>
    </source>
</evidence>
<evidence type="ECO:0000256" key="1">
    <source>
        <dbReference type="ARBA" id="ARBA00008315"/>
    </source>
</evidence>
<dbReference type="EMBL" id="CAJHNH020000177">
    <property type="protein sequence ID" value="CAG5115871.1"/>
    <property type="molecule type" value="Genomic_DNA"/>
</dbReference>